<dbReference type="PANTHER" id="PTHR43808">
    <property type="entry name" value="ACETYLORNITHINE DEACETYLASE"/>
    <property type="match status" value="1"/>
</dbReference>
<dbReference type="Pfam" id="PF07687">
    <property type="entry name" value="M20_dimer"/>
    <property type="match status" value="1"/>
</dbReference>
<keyword evidence="10" id="KW-1185">Reference proteome</keyword>
<dbReference type="InterPro" id="IPR011650">
    <property type="entry name" value="Peptidase_M20_dimer"/>
</dbReference>
<evidence type="ECO:0000256" key="1">
    <source>
        <dbReference type="ARBA" id="ARBA00001941"/>
    </source>
</evidence>
<reference evidence="10" key="1">
    <citation type="journal article" date="2001" name="DNA Res.">
        <title>Complete genome sequence of an aerobic thermoacidophilic Crenarchaeon, Sulfolobus tokodaii strain7.</title>
        <authorList>
            <person name="Kawarabayasi Y."/>
            <person name="Hino Y."/>
            <person name="Horikawa H."/>
            <person name="Jin-no K."/>
            <person name="Takahashi M."/>
            <person name="Sekine M."/>
            <person name="Baba S."/>
            <person name="Ankai A."/>
            <person name="Kosugi H."/>
            <person name="Hosoyama A."/>
            <person name="Fukui S."/>
            <person name="Nagai Y."/>
            <person name="Nishijima K."/>
            <person name="Otsuka R."/>
            <person name="Nakazawa H."/>
            <person name="Takamiya M."/>
            <person name="Kato Y."/>
            <person name="Yoshizawa T."/>
            <person name="Tanaka T."/>
            <person name="Kudoh Y."/>
            <person name="Yamazaki J."/>
            <person name="Kushida N."/>
            <person name="Oguchi A."/>
            <person name="Aoki K."/>
            <person name="Masuda S."/>
            <person name="Yanagii M."/>
            <person name="Nishimura M."/>
            <person name="Yamagishi A."/>
            <person name="Oshima T."/>
            <person name="Kikuchi H."/>
        </authorList>
    </citation>
    <scope>NUCLEOTIDE SEQUENCE [LARGE SCALE GENOMIC DNA]</scope>
    <source>
        <strain evidence="10">DSM 16993 / JCM 10545 / NBRC 100140 / 7</strain>
    </source>
</reference>
<dbReference type="Pfam" id="PF01546">
    <property type="entry name" value="Peptidase_M20"/>
    <property type="match status" value="1"/>
</dbReference>
<evidence type="ECO:0000256" key="7">
    <source>
        <dbReference type="ARBA" id="ARBA00023285"/>
    </source>
</evidence>
<dbReference type="InterPro" id="IPR050072">
    <property type="entry name" value="Peptidase_M20A"/>
</dbReference>
<protein>
    <submittedName>
        <fullName evidence="9">Acetylornithine deacetylase</fullName>
        <ecNumber evidence="9">3.5.1.16</ecNumber>
    </submittedName>
</protein>
<evidence type="ECO:0000256" key="5">
    <source>
        <dbReference type="ARBA" id="ARBA00022801"/>
    </source>
</evidence>
<dbReference type="InterPro" id="IPR002933">
    <property type="entry name" value="Peptidase_M20"/>
</dbReference>
<comment type="cofactor">
    <cofactor evidence="2">
        <name>Zn(2+)</name>
        <dbReference type="ChEBI" id="CHEBI:29105"/>
    </cofactor>
</comment>
<dbReference type="GO" id="GO:0046872">
    <property type="term" value="F:metal ion binding"/>
    <property type="evidence" value="ECO:0007669"/>
    <property type="project" value="UniProtKB-KW"/>
</dbReference>
<dbReference type="InterPro" id="IPR036264">
    <property type="entry name" value="Bact_exopeptidase_dim_dom"/>
</dbReference>
<gene>
    <name evidence="9" type="primary">argE</name>
    <name evidence="9" type="synonym">ST2549</name>
    <name evidence="9" type="ordered locus">STK_25490</name>
</gene>
<dbReference type="EC" id="3.5.1.16" evidence="9"/>
<organism evidence="9 10">
    <name type="scientific">Sulfurisphaera tokodaii (strain DSM 16993 / JCM 10545 / NBRC 100140 / 7)</name>
    <name type="common">Sulfolobus tokodaii</name>
    <dbReference type="NCBI Taxonomy" id="273063"/>
    <lineage>
        <taxon>Archaea</taxon>
        <taxon>Thermoproteota</taxon>
        <taxon>Thermoprotei</taxon>
        <taxon>Sulfolobales</taxon>
        <taxon>Sulfolobaceae</taxon>
        <taxon>Sulfurisphaera</taxon>
    </lineage>
</organism>
<evidence type="ECO:0000256" key="3">
    <source>
        <dbReference type="ARBA" id="ARBA00006247"/>
    </source>
</evidence>
<dbReference type="Gene3D" id="3.30.70.360">
    <property type="match status" value="1"/>
</dbReference>
<dbReference type="KEGG" id="sto:STK_25490"/>
<dbReference type="PATRIC" id="fig|273063.9.peg.2874"/>
<feature type="domain" description="Peptidase M20 dimerisation" evidence="8">
    <location>
        <begin position="176"/>
        <end position="271"/>
    </location>
</feature>
<dbReference type="eggNOG" id="arCOG01107">
    <property type="taxonomic scope" value="Archaea"/>
</dbReference>
<evidence type="ECO:0000256" key="2">
    <source>
        <dbReference type="ARBA" id="ARBA00001947"/>
    </source>
</evidence>
<dbReference type="NCBIfam" id="NF006401">
    <property type="entry name" value="PRK08651.1-4"/>
    <property type="match status" value="1"/>
</dbReference>
<dbReference type="EMBL" id="BA000023">
    <property type="protein sequence ID" value="BAB67661.1"/>
    <property type="molecule type" value="Genomic_DNA"/>
</dbReference>
<dbReference type="GO" id="GO:0008777">
    <property type="term" value="F:acetylornithine deacetylase activity"/>
    <property type="evidence" value="ECO:0007669"/>
    <property type="project" value="UniProtKB-EC"/>
</dbReference>
<evidence type="ECO:0000256" key="4">
    <source>
        <dbReference type="ARBA" id="ARBA00022723"/>
    </source>
</evidence>
<dbReference type="SUPFAM" id="SSF55031">
    <property type="entry name" value="Bacterial exopeptidase dimerisation domain"/>
    <property type="match status" value="1"/>
</dbReference>
<dbReference type="InterPro" id="IPR010182">
    <property type="entry name" value="ArgE/DapE"/>
</dbReference>
<comment type="cofactor">
    <cofactor evidence="1">
        <name>Co(2+)</name>
        <dbReference type="ChEBI" id="CHEBI:48828"/>
    </cofactor>
</comment>
<keyword evidence="7" id="KW-0170">Cobalt</keyword>
<dbReference type="SUPFAM" id="SSF53187">
    <property type="entry name" value="Zn-dependent exopeptidases"/>
    <property type="match status" value="1"/>
</dbReference>
<evidence type="ECO:0000259" key="8">
    <source>
        <dbReference type="Pfam" id="PF07687"/>
    </source>
</evidence>
<comment type="similarity">
    <text evidence="3">Belongs to the peptidase M20A family.</text>
</comment>
<keyword evidence="5 9" id="KW-0378">Hydrolase</keyword>
<proteinExistence type="inferred from homology"/>
<sequence length="374" mass="42573">MMIVSLLRDLIEIQTVNPPGKDYETIVNYLKDLFSRLGFKTELITIPEEYIDKNYIYSPQHKGYKRVILIVKNSREPLLHFNFHYDVVPPGDNWITEPFKLKIIDNKAFGRGTSDMKGAIVSLYLALLRFNETPIEIAFVPDEESGGIGSKYLTEEIGIKPKEVIFGEPSFPNIYIGHYGIIRGVIKVFGKQVHASMANEGVNAFLEASKFALKLNEELSKKYNINLGGYTINSSNNDGIVPGFFAFSYYRAISPNEDKLFDKEIVDTVSKELGINYEFEIKSAIPGYVSKESDLTKQLEYCVKSVLNINPEKLVSSLRYDAIFYKDSVSVNFGPGDPKQAHIVNEYIELKNIEKTSLVYEYLLREKIKSFKNT</sequence>
<keyword evidence="6" id="KW-0862">Zinc</keyword>
<keyword evidence="4" id="KW-0479">Metal-binding</keyword>
<dbReference type="STRING" id="273063.STK_25490"/>
<evidence type="ECO:0000313" key="9">
    <source>
        <dbReference type="EMBL" id="BAB67661.1"/>
    </source>
</evidence>
<evidence type="ECO:0000256" key="6">
    <source>
        <dbReference type="ARBA" id="ARBA00022833"/>
    </source>
</evidence>
<dbReference type="AlphaFoldDB" id="Q96XG6"/>
<evidence type="ECO:0000313" key="10">
    <source>
        <dbReference type="Proteomes" id="UP000001015"/>
    </source>
</evidence>
<dbReference type="Proteomes" id="UP000001015">
    <property type="component" value="Chromosome"/>
</dbReference>
<dbReference type="PANTHER" id="PTHR43808:SF32">
    <property type="entry name" value="ARGE_DAPE-RELATED DEACYLASE"/>
    <property type="match status" value="1"/>
</dbReference>
<dbReference type="Gene3D" id="3.40.630.10">
    <property type="entry name" value="Zn peptidases"/>
    <property type="match status" value="2"/>
</dbReference>
<name>Q96XG6_SULTO</name>
<dbReference type="NCBIfam" id="TIGR01910">
    <property type="entry name" value="DapE-ArgE"/>
    <property type="match status" value="1"/>
</dbReference>
<accession>Q96XG6</accession>